<evidence type="ECO:0000256" key="5">
    <source>
        <dbReference type="SAM" id="Phobius"/>
    </source>
</evidence>
<feature type="transmembrane region" description="Helical" evidence="5">
    <location>
        <begin position="343"/>
        <end position="363"/>
    </location>
</feature>
<evidence type="ECO:0000259" key="6">
    <source>
        <dbReference type="Pfam" id="PF00520"/>
    </source>
</evidence>
<dbReference type="Gene3D" id="1.20.120.350">
    <property type="entry name" value="Voltage-gated potassium channels. Chain C"/>
    <property type="match status" value="1"/>
</dbReference>
<dbReference type="InterPro" id="IPR005821">
    <property type="entry name" value="Ion_trans_dom"/>
</dbReference>
<dbReference type="EMBL" id="CAJNJA010008616">
    <property type="protein sequence ID" value="CAE7238569.1"/>
    <property type="molecule type" value="Genomic_DNA"/>
</dbReference>
<name>A0A812KYR9_9DINO</name>
<organism evidence="7 8">
    <name type="scientific">Symbiodinium necroappetens</name>
    <dbReference type="NCBI Taxonomy" id="1628268"/>
    <lineage>
        <taxon>Eukaryota</taxon>
        <taxon>Sar</taxon>
        <taxon>Alveolata</taxon>
        <taxon>Dinophyceae</taxon>
        <taxon>Suessiales</taxon>
        <taxon>Symbiodiniaceae</taxon>
        <taxon>Symbiodinium</taxon>
    </lineage>
</organism>
<gene>
    <name evidence="7" type="primary">Scn11a</name>
    <name evidence="7" type="ORF">SNEC2469_LOCUS4153</name>
</gene>
<dbReference type="PANTHER" id="PTHR10037">
    <property type="entry name" value="VOLTAGE-GATED CATION CHANNEL CALCIUM AND SODIUM"/>
    <property type="match status" value="1"/>
</dbReference>
<feature type="transmembrane region" description="Helical" evidence="5">
    <location>
        <begin position="165"/>
        <end position="187"/>
    </location>
</feature>
<reference evidence="7" key="1">
    <citation type="submission" date="2021-02" db="EMBL/GenBank/DDBJ databases">
        <authorList>
            <person name="Dougan E. K."/>
            <person name="Rhodes N."/>
            <person name="Thang M."/>
            <person name="Chan C."/>
        </authorList>
    </citation>
    <scope>NUCLEOTIDE SEQUENCE</scope>
</reference>
<keyword evidence="2 5" id="KW-0812">Transmembrane</keyword>
<evidence type="ECO:0000313" key="8">
    <source>
        <dbReference type="Proteomes" id="UP000601435"/>
    </source>
</evidence>
<sequence>MLASRERPVEKARSFSSAHELMAEFAARAPDHPYLDEEDRGNEIASACQAAQAAEAAKATKEQAEATQQQQEEKRGSYRGVSMLRSWMSAESYSNKNDAQKLVGEHGMRKKAVISKLKGLLDYVAAALVLANALVMVCELEMEGSAAGVFVGLSEGPRLDEVEPVFRAMDAVFVYLFLLELLFRIYAERSHWIKDMANWFDAFLVLVSLVDMYMLTPLAMANDESQGQGDMVRSLRTLKSLRAIRVLRTFRFFDGLRLFAKACSSLLPSLGWSLVVLGMFICMGALLIGNLLRSFILDDSASLADRQWIWNRYGTAYRATYTLYEVTFAGNWPTNARPVMEKVSHLFVIFFLVYITIIVFAMIRARLSFVRLAVRTCVRSQLIRLRIVHFRLEPPCRGLISAIFLKDTLDAAQNDAENLVLQRLRKKAEYLQKLEDVFAAIDDSGDGMITEEKLAKVFSNPTAVAYF</sequence>
<evidence type="ECO:0000256" key="3">
    <source>
        <dbReference type="ARBA" id="ARBA00022989"/>
    </source>
</evidence>
<feature type="domain" description="Ion transport" evidence="6">
    <location>
        <begin position="122"/>
        <end position="363"/>
    </location>
</feature>
<dbReference type="GO" id="GO:0005248">
    <property type="term" value="F:voltage-gated sodium channel activity"/>
    <property type="evidence" value="ECO:0007669"/>
    <property type="project" value="TreeGrafter"/>
</dbReference>
<dbReference type="SUPFAM" id="SSF81324">
    <property type="entry name" value="Voltage-gated potassium channels"/>
    <property type="match status" value="1"/>
</dbReference>
<feature type="transmembrane region" description="Helical" evidence="5">
    <location>
        <begin position="272"/>
        <end position="292"/>
    </location>
</feature>
<dbReference type="PANTHER" id="PTHR10037:SF62">
    <property type="entry name" value="SODIUM CHANNEL PROTEIN 60E"/>
    <property type="match status" value="1"/>
</dbReference>
<dbReference type="Gene3D" id="1.10.287.70">
    <property type="match status" value="1"/>
</dbReference>
<comment type="caution">
    <text evidence="7">The sequence shown here is derived from an EMBL/GenBank/DDBJ whole genome shotgun (WGS) entry which is preliminary data.</text>
</comment>
<proteinExistence type="predicted"/>
<dbReference type="AlphaFoldDB" id="A0A812KYR9"/>
<dbReference type="Proteomes" id="UP000601435">
    <property type="component" value="Unassembled WGS sequence"/>
</dbReference>
<dbReference type="InterPro" id="IPR027359">
    <property type="entry name" value="Volt_channel_dom_sf"/>
</dbReference>
<keyword evidence="4 5" id="KW-0472">Membrane</keyword>
<feature type="transmembrane region" description="Helical" evidence="5">
    <location>
        <begin position="199"/>
        <end position="220"/>
    </location>
</feature>
<evidence type="ECO:0000256" key="1">
    <source>
        <dbReference type="ARBA" id="ARBA00004141"/>
    </source>
</evidence>
<comment type="subcellular location">
    <subcellularLocation>
        <location evidence="1">Membrane</location>
        <topology evidence="1">Multi-pass membrane protein</topology>
    </subcellularLocation>
</comment>
<keyword evidence="8" id="KW-1185">Reference proteome</keyword>
<evidence type="ECO:0000256" key="2">
    <source>
        <dbReference type="ARBA" id="ARBA00022692"/>
    </source>
</evidence>
<keyword evidence="3 5" id="KW-1133">Transmembrane helix</keyword>
<evidence type="ECO:0000313" key="7">
    <source>
        <dbReference type="EMBL" id="CAE7238569.1"/>
    </source>
</evidence>
<feature type="non-terminal residue" evidence="7">
    <location>
        <position position="1"/>
    </location>
</feature>
<dbReference type="Pfam" id="PF00520">
    <property type="entry name" value="Ion_trans"/>
    <property type="match status" value="1"/>
</dbReference>
<feature type="transmembrane region" description="Helical" evidence="5">
    <location>
        <begin position="119"/>
        <end position="137"/>
    </location>
</feature>
<dbReference type="OrthoDB" id="191686at2759"/>
<dbReference type="InterPro" id="IPR043203">
    <property type="entry name" value="VGCC_Ca_Na"/>
</dbReference>
<protein>
    <submittedName>
        <fullName evidence="7">Scn11a protein</fullName>
    </submittedName>
</protein>
<accession>A0A812KYR9</accession>
<evidence type="ECO:0000256" key="4">
    <source>
        <dbReference type="ARBA" id="ARBA00023136"/>
    </source>
</evidence>
<dbReference type="GO" id="GO:0001518">
    <property type="term" value="C:voltage-gated sodium channel complex"/>
    <property type="evidence" value="ECO:0007669"/>
    <property type="project" value="TreeGrafter"/>
</dbReference>